<accession>A0A1B1KF71</accession>
<dbReference type="Proteomes" id="UP000186108">
    <property type="component" value="Chromosome"/>
</dbReference>
<proteinExistence type="predicted"/>
<gene>
    <name evidence="1" type="ORF">R1CP_33075</name>
</gene>
<dbReference type="EMBL" id="CP009111">
    <property type="protein sequence ID" value="ANS31238.1"/>
    <property type="molecule type" value="Genomic_DNA"/>
</dbReference>
<dbReference type="AlphaFoldDB" id="A0A1B1KF71"/>
<name>A0A1B1KF71_RHOOP</name>
<evidence type="ECO:0000313" key="2">
    <source>
        <dbReference type="Proteomes" id="UP000186108"/>
    </source>
</evidence>
<protein>
    <submittedName>
        <fullName evidence="1">Uncharacterized protein</fullName>
    </submittedName>
</protein>
<evidence type="ECO:0000313" key="1">
    <source>
        <dbReference type="EMBL" id="ANS31238.1"/>
    </source>
</evidence>
<organism evidence="1 2">
    <name type="scientific">Rhodococcus opacus</name>
    <name type="common">Nocardia opaca</name>
    <dbReference type="NCBI Taxonomy" id="37919"/>
    <lineage>
        <taxon>Bacteria</taxon>
        <taxon>Bacillati</taxon>
        <taxon>Actinomycetota</taxon>
        <taxon>Actinomycetes</taxon>
        <taxon>Mycobacteriales</taxon>
        <taxon>Nocardiaceae</taxon>
        <taxon>Rhodococcus</taxon>
    </lineage>
</organism>
<reference evidence="1 2" key="1">
    <citation type="submission" date="2014-07" db="EMBL/GenBank/DDBJ databases">
        <authorList>
            <person name="Zhang J.E."/>
            <person name="Yang H."/>
            <person name="Guo J."/>
            <person name="Deng Z."/>
            <person name="Luo H."/>
            <person name="Luo M."/>
            <person name="Zhao B."/>
        </authorList>
    </citation>
    <scope>NUCLEOTIDE SEQUENCE [LARGE SCALE GENOMIC DNA]</scope>
    <source>
        <strain evidence="1 2">1CP</strain>
    </source>
</reference>
<sequence>MLVLRATYSGFALSVRCITLTINVYSLAVKRFAEINSQLAPLLEKPGRVATGLDNPL</sequence>